<accession>A0A1H7R3I2</accession>
<evidence type="ECO:0000313" key="2">
    <source>
        <dbReference type="EMBL" id="SEL54800.1"/>
    </source>
</evidence>
<reference evidence="1 4" key="2">
    <citation type="submission" date="2019-07" db="EMBL/GenBank/DDBJ databases">
        <title>Whole genome shotgun sequence of Alkalibacterium putridalgicola NBRC 103243.</title>
        <authorList>
            <person name="Hosoyama A."/>
            <person name="Uohara A."/>
            <person name="Ohji S."/>
            <person name="Ichikawa N."/>
        </authorList>
    </citation>
    <scope>NUCLEOTIDE SEQUENCE [LARGE SCALE GENOMIC DNA]</scope>
    <source>
        <strain evidence="1 4">NBRC 103243</strain>
    </source>
</reference>
<dbReference type="Proteomes" id="UP000321425">
    <property type="component" value="Unassembled WGS sequence"/>
</dbReference>
<evidence type="ECO:0000313" key="3">
    <source>
        <dbReference type="Proteomes" id="UP000198548"/>
    </source>
</evidence>
<name>A0A1H7R3I2_9LACT</name>
<dbReference type="EMBL" id="BJUX01000031">
    <property type="protein sequence ID" value="GEK90063.1"/>
    <property type="molecule type" value="Genomic_DNA"/>
</dbReference>
<proteinExistence type="predicted"/>
<sequence>MPLFKRTSKLKRSYDEKLVELISRQRKQFESYEKIKGMAVDDQPEWQAHYKLQKATYYYLFKEARIRKINGNILN</sequence>
<evidence type="ECO:0000313" key="1">
    <source>
        <dbReference type="EMBL" id="GEK90063.1"/>
    </source>
</evidence>
<keyword evidence="4" id="KW-1185">Reference proteome</keyword>
<protein>
    <submittedName>
        <fullName evidence="2">Uncharacterized protein</fullName>
    </submittedName>
</protein>
<dbReference type="InterPro" id="IPR019644">
    <property type="entry name" value="DUF2508"/>
</dbReference>
<reference evidence="2 3" key="1">
    <citation type="submission" date="2016-10" db="EMBL/GenBank/DDBJ databases">
        <authorList>
            <person name="de Groot N.N."/>
        </authorList>
    </citation>
    <scope>NUCLEOTIDE SEQUENCE [LARGE SCALE GENOMIC DNA]</scope>
    <source>
        <strain evidence="2 3">DSM 19182</strain>
    </source>
</reference>
<dbReference type="AlphaFoldDB" id="A0A1H7R3I2"/>
<gene>
    <name evidence="1" type="ORF">APU01nite_21020</name>
    <name evidence="2" type="ORF">SAMN04488100_10390</name>
</gene>
<evidence type="ECO:0000313" key="4">
    <source>
        <dbReference type="Proteomes" id="UP000321425"/>
    </source>
</evidence>
<organism evidence="2 3">
    <name type="scientific">Alkalibacterium putridalgicola</name>
    <dbReference type="NCBI Taxonomy" id="426703"/>
    <lineage>
        <taxon>Bacteria</taxon>
        <taxon>Bacillati</taxon>
        <taxon>Bacillota</taxon>
        <taxon>Bacilli</taxon>
        <taxon>Lactobacillales</taxon>
        <taxon>Carnobacteriaceae</taxon>
        <taxon>Alkalibacterium</taxon>
    </lineage>
</organism>
<dbReference type="EMBL" id="FOBL01000003">
    <property type="protein sequence ID" value="SEL54800.1"/>
    <property type="molecule type" value="Genomic_DNA"/>
</dbReference>
<dbReference type="Pfam" id="PF10704">
    <property type="entry name" value="DUF2508"/>
    <property type="match status" value="1"/>
</dbReference>
<dbReference type="STRING" id="426703.SAMN04488100_10390"/>
<dbReference type="Proteomes" id="UP000198548">
    <property type="component" value="Unassembled WGS sequence"/>
</dbReference>